<reference evidence="2" key="1">
    <citation type="journal article" date="2022" name="Mol. Ecol. Resour.">
        <title>The genomes of chicory, endive, great burdock and yacon provide insights into Asteraceae palaeo-polyploidization history and plant inulin production.</title>
        <authorList>
            <person name="Fan W."/>
            <person name="Wang S."/>
            <person name="Wang H."/>
            <person name="Wang A."/>
            <person name="Jiang F."/>
            <person name="Liu H."/>
            <person name="Zhao H."/>
            <person name="Xu D."/>
            <person name="Zhang Y."/>
        </authorList>
    </citation>
    <scope>NUCLEOTIDE SEQUENCE [LARGE SCALE GENOMIC DNA]</scope>
    <source>
        <strain evidence="2">cv. Yunnan</strain>
    </source>
</reference>
<proteinExistence type="predicted"/>
<organism evidence="1 2">
    <name type="scientific">Smallanthus sonchifolius</name>
    <dbReference type="NCBI Taxonomy" id="185202"/>
    <lineage>
        <taxon>Eukaryota</taxon>
        <taxon>Viridiplantae</taxon>
        <taxon>Streptophyta</taxon>
        <taxon>Embryophyta</taxon>
        <taxon>Tracheophyta</taxon>
        <taxon>Spermatophyta</taxon>
        <taxon>Magnoliopsida</taxon>
        <taxon>eudicotyledons</taxon>
        <taxon>Gunneridae</taxon>
        <taxon>Pentapetalae</taxon>
        <taxon>asterids</taxon>
        <taxon>campanulids</taxon>
        <taxon>Asterales</taxon>
        <taxon>Asteraceae</taxon>
        <taxon>Asteroideae</taxon>
        <taxon>Heliantheae alliance</taxon>
        <taxon>Millerieae</taxon>
        <taxon>Smallanthus</taxon>
    </lineage>
</organism>
<evidence type="ECO:0000313" key="1">
    <source>
        <dbReference type="EMBL" id="KAI3717605.1"/>
    </source>
</evidence>
<reference evidence="1 2" key="2">
    <citation type="journal article" date="2022" name="Mol. Ecol. Resour.">
        <title>The genomes of chicory, endive, great burdock and yacon provide insights into Asteraceae paleo-polyploidization history and plant inulin production.</title>
        <authorList>
            <person name="Fan W."/>
            <person name="Wang S."/>
            <person name="Wang H."/>
            <person name="Wang A."/>
            <person name="Jiang F."/>
            <person name="Liu H."/>
            <person name="Zhao H."/>
            <person name="Xu D."/>
            <person name="Zhang Y."/>
        </authorList>
    </citation>
    <scope>NUCLEOTIDE SEQUENCE [LARGE SCALE GENOMIC DNA]</scope>
    <source>
        <strain evidence="2">cv. Yunnan</strain>
        <tissue evidence="1">Leaves</tissue>
    </source>
</reference>
<accession>A0ACB9B5X1</accession>
<protein>
    <submittedName>
        <fullName evidence="1">Uncharacterized protein</fullName>
    </submittedName>
</protein>
<evidence type="ECO:0000313" key="2">
    <source>
        <dbReference type="Proteomes" id="UP001056120"/>
    </source>
</evidence>
<comment type="caution">
    <text evidence="1">The sequence shown here is derived from an EMBL/GenBank/DDBJ whole genome shotgun (WGS) entry which is preliminary data.</text>
</comment>
<name>A0ACB9B5X1_9ASTR</name>
<sequence>MHIPSCMPVSAHDSHSTSTSFSKAQKSLAELEMLSSSNQGENLYWPITVGKDHQSKDVVFIATRWIVKPPKKGSTVQRLRSRTLTSVYDGMPEDVVLPVEIVGKCVRYMLDASKIIKDAFSEASSHIKSGKPSVIFIVETDAICCVVILEWFDTATGIESDGDEEFYTIQDGMIAV</sequence>
<gene>
    <name evidence="1" type="ORF">L1987_69330</name>
</gene>
<dbReference type="Proteomes" id="UP001056120">
    <property type="component" value="Linkage Group LG23"/>
</dbReference>
<keyword evidence="2" id="KW-1185">Reference proteome</keyword>
<dbReference type="EMBL" id="CM042040">
    <property type="protein sequence ID" value="KAI3717605.1"/>
    <property type="molecule type" value="Genomic_DNA"/>
</dbReference>